<dbReference type="Gene3D" id="3.30.420.10">
    <property type="entry name" value="Ribonuclease H-like superfamily/Ribonuclease H"/>
    <property type="match status" value="1"/>
</dbReference>
<dbReference type="Pfam" id="PF01764">
    <property type="entry name" value="Lipase_3"/>
    <property type="match status" value="1"/>
</dbReference>
<dbReference type="InterPro" id="IPR029058">
    <property type="entry name" value="AB_hydrolase_fold"/>
</dbReference>
<dbReference type="eggNOG" id="KOG4569">
    <property type="taxonomic scope" value="Eukaryota"/>
</dbReference>
<dbReference type="Gramene" id="OBART05G12690.1">
    <property type="protein sequence ID" value="OBART05G12690.1"/>
    <property type="gene ID" value="OBART05G12690"/>
</dbReference>
<dbReference type="InterPro" id="IPR002921">
    <property type="entry name" value="Fungal_lipase-type"/>
</dbReference>
<dbReference type="CDD" id="cd00741">
    <property type="entry name" value="Lipase"/>
    <property type="match status" value="1"/>
</dbReference>
<dbReference type="GO" id="GO:0004523">
    <property type="term" value="F:RNA-DNA hybrid ribonuclease activity"/>
    <property type="evidence" value="ECO:0007669"/>
    <property type="project" value="InterPro"/>
</dbReference>
<dbReference type="Gene3D" id="3.40.50.1820">
    <property type="entry name" value="alpha/beta hydrolase"/>
    <property type="match status" value="2"/>
</dbReference>
<evidence type="ECO:0000313" key="3">
    <source>
        <dbReference type="EnsemblPlants" id="OBART05G12690.1"/>
    </source>
</evidence>
<reference evidence="3" key="1">
    <citation type="journal article" date="2009" name="Rice">
        <title>De Novo Next Generation Sequencing of Plant Genomes.</title>
        <authorList>
            <person name="Rounsley S."/>
            <person name="Marri P.R."/>
            <person name="Yu Y."/>
            <person name="He R."/>
            <person name="Sisneros N."/>
            <person name="Goicoechea J.L."/>
            <person name="Lee S.J."/>
            <person name="Angelova A."/>
            <person name="Kudrna D."/>
            <person name="Luo M."/>
            <person name="Affourtit J."/>
            <person name="Desany B."/>
            <person name="Knight J."/>
            <person name="Niazi F."/>
            <person name="Egholm M."/>
            <person name="Wing R.A."/>
        </authorList>
    </citation>
    <scope>NUCLEOTIDE SEQUENCE [LARGE SCALE GENOMIC DNA]</scope>
    <source>
        <strain evidence="3">cv. IRGC 105608</strain>
    </source>
</reference>
<dbReference type="STRING" id="65489.A0A0D3G6D8"/>
<evidence type="ECO:0008006" key="5">
    <source>
        <dbReference type="Google" id="ProtNLM"/>
    </source>
</evidence>
<name>A0A0D3G6D8_9ORYZ</name>
<dbReference type="InterPro" id="IPR044730">
    <property type="entry name" value="RNase_H-like_dom_plant"/>
</dbReference>
<dbReference type="GO" id="GO:0003676">
    <property type="term" value="F:nucleic acid binding"/>
    <property type="evidence" value="ECO:0007669"/>
    <property type="project" value="InterPro"/>
</dbReference>
<evidence type="ECO:0000259" key="2">
    <source>
        <dbReference type="Pfam" id="PF13456"/>
    </source>
</evidence>
<dbReference type="InterPro" id="IPR053151">
    <property type="entry name" value="RNase_H-like"/>
</dbReference>
<dbReference type="AlphaFoldDB" id="A0A0D3G6D8"/>
<dbReference type="EnsemblPlants" id="OBART05G12690.1">
    <property type="protein sequence ID" value="OBART05G12690.1"/>
    <property type="gene ID" value="OBART05G12690"/>
</dbReference>
<dbReference type="PaxDb" id="65489-OBART05G12690.1"/>
<dbReference type="Proteomes" id="UP000026960">
    <property type="component" value="Chromosome 5"/>
</dbReference>
<feature type="domain" description="RNase H type-1" evidence="2">
    <location>
        <begin position="464"/>
        <end position="526"/>
    </location>
</feature>
<dbReference type="InterPro" id="IPR012337">
    <property type="entry name" value="RNaseH-like_sf"/>
</dbReference>
<dbReference type="InterPro" id="IPR002156">
    <property type="entry name" value="RNaseH_domain"/>
</dbReference>
<dbReference type="CDD" id="cd06222">
    <property type="entry name" value="RNase_H_like"/>
    <property type="match status" value="2"/>
</dbReference>
<organism evidence="3">
    <name type="scientific">Oryza barthii</name>
    <dbReference type="NCBI Taxonomy" id="65489"/>
    <lineage>
        <taxon>Eukaryota</taxon>
        <taxon>Viridiplantae</taxon>
        <taxon>Streptophyta</taxon>
        <taxon>Embryophyta</taxon>
        <taxon>Tracheophyta</taxon>
        <taxon>Spermatophyta</taxon>
        <taxon>Magnoliopsida</taxon>
        <taxon>Liliopsida</taxon>
        <taxon>Poales</taxon>
        <taxon>Poaceae</taxon>
        <taxon>BOP clade</taxon>
        <taxon>Oryzoideae</taxon>
        <taxon>Oryzeae</taxon>
        <taxon>Oryzinae</taxon>
        <taxon>Oryza</taxon>
    </lineage>
</organism>
<dbReference type="SUPFAM" id="SSF53098">
    <property type="entry name" value="Ribonuclease H-like"/>
    <property type="match status" value="1"/>
</dbReference>
<dbReference type="GO" id="GO:0006629">
    <property type="term" value="P:lipid metabolic process"/>
    <property type="evidence" value="ECO:0007669"/>
    <property type="project" value="InterPro"/>
</dbReference>
<dbReference type="PANTHER" id="PTHR47723">
    <property type="entry name" value="OS05G0353850 PROTEIN"/>
    <property type="match status" value="1"/>
</dbReference>
<dbReference type="PANTHER" id="PTHR47723:SF17">
    <property type="entry name" value="OS05G0353850 PROTEIN"/>
    <property type="match status" value="1"/>
</dbReference>
<dbReference type="InterPro" id="IPR036397">
    <property type="entry name" value="RNaseH_sf"/>
</dbReference>
<dbReference type="HOGENOM" id="CLU_435738_0_0_1"/>
<feature type="domain" description="RNase H type-1" evidence="2">
    <location>
        <begin position="159"/>
        <end position="277"/>
    </location>
</feature>
<dbReference type="SUPFAM" id="SSF53474">
    <property type="entry name" value="alpha/beta-Hydrolases"/>
    <property type="match status" value="1"/>
</dbReference>
<sequence>MTMTLSAAGADGLLPGLRFNPLSAPPPWMLLADHGRGDEAAFLEDARAKNANGKRQNHTADGGGFWQGKRMCVGGPDDGGGGLAFLPPTIFPSPPPARHCSTPLSPSSPPFQPRGLLVRWAPPPAPRCSTPLSPYSPPFRPARLIVRWARPPPGWHKLNFDGSVFHDGSRRASIGGVIRGCDGGVVLAFAETTEHRGVGVVEARAMMRGPEARAVRLVVEGDDLVLVELLRGEKPHTRIPAAMHEEILSLLRRFAEVEVRHIYREGNSVAHTLCRQAYVCPGIWSEGGGGMPAAVWDKVDDDRRGVATYDAFNREKLSPHAGLSRFAIRRFFEWAQLRGHAAAYRVTRFLYATSCVAVPVLSEVARLVSIYQDEELSITATGHSLGAALATLNAFDIVANGYNRHPGHRSRFDGARGLGLRLLRVHNARDVVPRYPTAPPNHGVGTELAIDTGESPVRLTWAPHRIVVEGDDLVLVQLLRGEETQTRIPAAMHDEILSLLRRFTEFEVRHIYREGNSVAHTLCRQAYQGRGLWTERVPMPGAVREKIDEDCAARAPVQEEVTASA</sequence>
<protein>
    <recommendedName>
        <fullName evidence="5">RNase H type-1 domain-containing protein</fullName>
    </recommendedName>
</protein>
<feature type="domain" description="Fungal lipase-type" evidence="1">
    <location>
        <begin position="346"/>
        <end position="404"/>
    </location>
</feature>
<accession>A0A0D3G6D8</accession>
<keyword evidence="4" id="KW-1185">Reference proteome</keyword>
<dbReference type="Pfam" id="PF13456">
    <property type="entry name" value="RVT_3"/>
    <property type="match status" value="2"/>
</dbReference>
<evidence type="ECO:0000259" key="1">
    <source>
        <dbReference type="Pfam" id="PF01764"/>
    </source>
</evidence>
<proteinExistence type="predicted"/>
<reference evidence="3" key="2">
    <citation type="submission" date="2015-03" db="UniProtKB">
        <authorList>
            <consortium name="EnsemblPlants"/>
        </authorList>
    </citation>
    <scope>IDENTIFICATION</scope>
</reference>
<evidence type="ECO:0000313" key="4">
    <source>
        <dbReference type="Proteomes" id="UP000026960"/>
    </source>
</evidence>